<dbReference type="GO" id="GO:0016756">
    <property type="term" value="F:glutathione gamma-glutamylcysteinyltransferase activity"/>
    <property type="evidence" value="ECO:0007669"/>
    <property type="project" value="UniProtKB-EC"/>
</dbReference>
<dbReference type="Proteomes" id="UP000515733">
    <property type="component" value="Chromosome"/>
</dbReference>
<protein>
    <recommendedName>
        <fullName evidence="1">glutathione gamma-glutamylcysteinyltransferase</fullName>
        <ecNumber evidence="1">2.3.2.15</ecNumber>
    </recommendedName>
</protein>
<evidence type="ECO:0000256" key="4">
    <source>
        <dbReference type="ARBA" id="ARBA00022723"/>
    </source>
</evidence>
<name>A0A6S6Y179_9PROT</name>
<dbReference type="InterPro" id="IPR038765">
    <property type="entry name" value="Papain-like_cys_pep_sf"/>
</dbReference>
<sequence>MRKALPRPGIREFFEKPHVMKSLLIAPLLLWLLLGHAAEPLFLDSPAGTERLLHTEAPGAYFKLQPHLESQQNLAFCGPASIAAVLNSLGVPRPEDPHRRPFAYFTQDNIFTSASEAVKRRDQVANRGMTLDEMANFLQALGVRARAYHADQLDLAGVRALVRDAMASPGSRIIVNYDRRMLNQMGAGHQSPLGAYDPASDSVLILDVAKFKYPPTWISLADLLRAMDTLDPDSGKRRGMVVVESHIQP</sequence>
<dbReference type="GO" id="GO:0046872">
    <property type="term" value="F:metal ion binding"/>
    <property type="evidence" value="ECO:0007669"/>
    <property type="project" value="UniProtKB-KW"/>
</dbReference>
<dbReference type="EC" id="2.3.2.15" evidence="1"/>
<dbReference type="GO" id="GO:0010038">
    <property type="term" value="P:response to metal ion"/>
    <property type="evidence" value="ECO:0007669"/>
    <property type="project" value="InterPro"/>
</dbReference>
<dbReference type="KEGG" id="doe:DENOEST_3921"/>
<organism evidence="5 6">
    <name type="scientific">Denitratisoma oestradiolicum</name>
    <dbReference type="NCBI Taxonomy" id="311182"/>
    <lineage>
        <taxon>Bacteria</taxon>
        <taxon>Pseudomonadati</taxon>
        <taxon>Pseudomonadota</taxon>
        <taxon>Betaproteobacteria</taxon>
        <taxon>Nitrosomonadales</taxon>
        <taxon>Sterolibacteriaceae</taxon>
        <taxon>Denitratisoma</taxon>
    </lineage>
</organism>
<dbReference type="GO" id="GO:0046938">
    <property type="term" value="P:phytochelatin biosynthetic process"/>
    <property type="evidence" value="ECO:0007669"/>
    <property type="project" value="InterPro"/>
</dbReference>
<keyword evidence="2" id="KW-0104">Cadmium</keyword>
<evidence type="ECO:0000256" key="3">
    <source>
        <dbReference type="ARBA" id="ARBA00022679"/>
    </source>
</evidence>
<dbReference type="Gene3D" id="3.90.70.30">
    <property type="entry name" value="Phytochelatin synthase, N-terminal domain"/>
    <property type="match status" value="1"/>
</dbReference>
<dbReference type="SUPFAM" id="SSF54001">
    <property type="entry name" value="Cysteine proteinases"/>
    <property type="match status" value="1"/>
</dbReference>
<dbReference type="EMBL" id="LR778301">
    <property type="protein sequence ID" value="CAB1371075.1"/>
    <property type="molecule type" value="Genomic_DNA"/>
</dbReference>
<dbReference type="AlphaFoldDB" id="A0A6S6Y179"/>
<accession>A0A6S6Y179</accession>
<dbReference type="InterPro" id="IPR038156">
    <property type="entry name" value="PCS_N_sf"/>
</dbReference>
<gene>
    <name evidence="5" type="ORF">DENOEST_3921</name>
</gene>
<keyword evidence="6" id="KW-1185">Reference proteome</keyword>
<evidence type="ECO:0000256" key="2">
    <source>
        <dbReference type="ARBA" id="ARBA00022539"/>
    </source>
</evidence>
<dbReference type="PROSITE" id="PS51443">
    <property type="entry name" value="PCS"/>
    <property type="match status" value="1"/>
</dbReference>
<dbReference type="OrthoDB" id="8560621at2"/>
<evidence type="ECO:0000256" key="1">
    <source>
        <dbReference type="ARBA" id="ARBA00012468"/>
    </source>
</evidence>
<dbReference type="InterPro" id="IPR040409">
    <property type="entry name" value="PCS-like"/>
</dbReference>
<dbReference type="Pfam" id="PF05023">
    <property type="entry name" value="Phytochelatin"/>
    <property type="match status" value="1"/>
</dbReference>
<keyword evidence="3 5" id="KW-0808">Transferase</keyword>
<evidence type="ECO:0000313" key="6">
    <source>
        <dbReference type="Proteomes" id="UP000515733"/>
    </source>
</evidence>
<evidence type="ECO:0000313" key="5">
    <source>
        <dbReference type="EMBL" id="CAB1371075.1"/>
    </source>
</evidence>
<dbReference type="PANTHER" id="PTHR33447">
    <property type="entry name" value="GLUTATHIONE GAMMA-GLUTAMYLCYSTEINYLTRANSFERASE"/>
    <property type="match status" value="1"/>
</dbReference>
<keyword evidence="4" id="KW-0479">Metal-binding</keyword>
<reference evidence="5 6" key="1">
    <citation type="submission" date="2020-03" db="EMBL/GenBank/DDBJ databases">
        <authorList>
            <consortium name="Genoscope - CEA"/>
            <person name="William W."/>
        </authorList>
    </citation>
    <scope>NUCLEOTIDE SEQUENCE [LARGE SCALE GENOMIC DNA]</scope>
    <source>
        <strain evidence="6">DSM 16959</strain>
    </source>
</reference>
<dbReference type="InterPro" id="IPR007719">
    <property type="entry name" value="PCS_N"/>
</dbReference>
<proteinExistence type="predicted"/>
<dbReference type="PANTHER" id="PTHR33447:SF20">
    <property type="entry name" value="GLUTATHIONE GAMMA-GLUTAMYLCYSTEINYLTRANSFERASE"/>
    <property type="match status" value="1"/>
</dbReference>